<dbReference type="GO" id="GO:0016705">
    <property type="term" value="F:oxidoreductase activity, acting on paired donors, with incorporation or reduction of molecular oxygen"/>
    <property type="evidence" value="ECO:0007669"/>
    <property type="project" value="InterPro"/>
</dbReference>
<dbReference type="InterPro" id="IPR036881">
    <property type="entry name" value="Glyco_hydro_3_C_sf"/>
</dbReference>
<protein>
    <submittedName>
        <fullName evidence="2">Uncharacterized protein</fullName>
    </submittedName>
</protein>
<keyword evidence="1" id="KW-0378">Hydrolase</keyword>
<dbReference type="SUPFAM" id="SSF52279">
    <property type="entry name" value="Beta-D-glucan exohydrolase, C-terminal domain"/>
    <property type="match status" value="1"/>
</dbReference>
<keyword evidence="3" id="KW-1185">Reference proteome</keyword>
<dbReference type="GO" id="GO:0045493">
    <property type="term" value="P:xylan catabolic process"/>
    <property type="evidence" value="ECO:0007669"/>
    <property type="project" value="InterPro"/>
</dbReference>
<dbReference type="GO" id="GO:0009044">
    <property type="term" value="F:xylan 1,4-beta-xylosidase activity"/>
    <property type="evidence" value="ECO:0007669"/>
    <property type="project" value="InterPro"/>
</dbReference>
<dbReference type="InterPro" id="IPR001128">
    <property type="entry name" value="Cyt_P450"/>
</dbReference>
<evidence type="ECO:0000313" key="3">
    <source>
        <dbReference type="Proteomes" id="UP000291084"/>
    </source>
</evidence>
<dbReference type="OrthoDB" id="47059at2759"/>
<dbReference type="GO" id="GO:0005506">
    <property type="term" value="F:iron ion binding"/>
    <property type="evidence" value="ECO:0007669"/>
    <property type="project" value="InterPro"/>
</dbReference>
<dbReference type="InterPro" id="IPR036396">
    <property type="entry name" value="Cyt_P450_sf"/>
</dbReference>
<evidence type="ECO:0000313" key="2">
    <source>
        <dbReference type="EMBL" id="BAU01439.1"/>
    </source>
</evidence>
<dbReference type="EMBL" id="AP015044">
    <property type="protein sequence ID" value="BAU01439.1"/>
    <property type="molecule type" value="Genomic_DNA"/>
</dbReference>
<dbReference type="InterPro" id="IPR044993">
    <property type="entry name" value="BXL"/>
</dbReference>
<accession>A0A0S3T8B8</accession>
<organism evidence="2 3">
    <name type="scientific">Vigna angularis var. angularis</name>
    <dbReference type="NCBI Taxonomy" id="157739"/>
    <lineage>
        <taxon>Eukaryota</taxon>
        <taxon>Viridiplantae</taxon>
        <taxon>Streptophyta</taxon>
        <taxon>Embryophyta</taxon>
        <taxon>Tracheophyta</taxon>
        <taxon>Spermatophyta</taxon>
        <taxon>Magnoliopsida</taxon>
        <taxon>eudicotyledons</taxon>
        <taxon>Gunneridae</taxon>
        <taxon>Pentapetalae</taxon>
        <taxon>rosids</taxon>
        <taxon>fabids</taxon>
        <taxon>Fabales</taxon>
        <taxon>Fabaceae</taxon>
        <taxon>Papilionoideae</taxon>
        <taxon>50 kb inversion clade</taxon>
        <taxon>NPAAA clade</taxon>
        <taxon>indigoferoid/millettioid clade</taxon>
        <taxon>Phaseoleae</taxon>
        <taxon>Vigna</taxon>
    </lineage>
</organism>
<gene>
    <name evidence="2" type="primary">Vigan.11G067200</name>
    <name evidence="2" type="ORF">VIGAN_11067200</name>
</gene>
<dbReference type="GO" id="GO:0004497">
    <property type="term" value="F:monooxygenase activity"/>
    <property type="evidence" value="ECO:0007669"/>
    <property type="project" value="InterPro"/>
</dbReference>
<dbReference type="SUPFAM" id="SSF48264">
    <property type="entry name" value="Cytochrome P450"/>
    <property type="match status" value="1"/>
</dbReference>
<dbReference type="Proteomes" id="UP000291084">
    <property type="component" value="Chromosome 11"/>
</dbReference>
<evidence type="ECO:0000256" key="1">
    <source>
        <dbReference type="ARBA" id="ARBA00022801"/>
    </source>
</evidence>
<dbReference type="Pfam" id="PF00067">
    <property type="entry name" value="p450"/>
    <property type="match status" value="1"/>
</dbReference>
<dbReference type="GO" id="GO:0020037">
    <property type="term" value="F:heme binding"/>
    <property type="evidence" value="ECO:0007669"/>
    <property type="project" value="InterPro"/>
</dbReference>
<reference evidence="2 3" key="1">
    <citation type="journal article" date="2015" name="Sci. Rep.">
        <title>The power of single molecule real-time sequencing technology in the de novo assembly of a eukaryotic genome.</title>
        <authorList>
            <person name="Sakai H."/>
            <person name="Naito K."/>
            <person name="Ogiso-Tanaka E."/>
            <person name="Takahashi Y."/>
            <person name="Iseki K."/>
            <person name="Muto C."/>
            <person name="Satou K."/>
            <person name="Teruya K."/>
            <person name="Shiroma A."/>
            <person name="Shimoji M."/>
            <person name="Hirano T."/>
            <person name="Itoh T."/>
            <person name="Kaga A."/>
            <person name="Tomooka N."/>
        </authorList>
    </citation>
    <scope>NUCLEOTIDE SEQUENCE [LARGE SCALE GENOMIC DNA]</scope>
    <source>
        <strain evidence="3">cv. Shumari</strain>
    </source>
</reference>
<dbReference type="Gene3D" id="3.40.50.1700">
    <property type="entry name" value="Glycoside hydrolase family 3 C-terminal domain"/>
    <property type="match status" value="1"/>
</dbReference>
<proteinExistence type="predicted"/>
<name>A0A0S3T8B8_PHAAN</name>
<dbReference type="GO" id="GO:0031222">
    <property type="term" value="P:arabinan catabolic process"/>
    <property type="evidence" value="ECO:0007669"/>
    <property type="project" value="TreeGrafter"/>
</dbReference>
<dbReference type="GO" id="GO:0046556">
    <property type="term" value="F:alpha-L-arabinofuranosidase activity"/>
    <property type="evidence" value="ECO:0007669"/>
    <property type="project" value="TreeGrafter"/>
</dbReference>
<dbReference type="PANTHER" id="PTHR42721:SF45">
    <property type="entry name" value="BETA-D-XYLOSIDASE 2-RELATED"/>
    <property type="match status" value="1"/>
</dbReference>
<dbReference type="AlphaFoldDB" id="A0A0S3T8B8"/>
<sequence length="192" mass="21798">MMRETQRVRGATRETQRAREGVEGICENRVSGRCERVSVTHQQLALEAAIQGIVLLKNIGHVLPISQQSHHTVAVIGPNSKATVTMIGTHAGVFTVIKEAMRFYTVSPLVARETSNEVEIEVYLLPKLKGDEIIVELYQDIIMEILSWLERSPAIQVRFKRVKPTCLRFDFAVRWLWFRKGDDSKDEQAVAI</sequence>
<dbReference type="PANTHER" id="PTHR42721">
    <property type="entry name" value="SUGAR HYDROLASE-RELATED"/>
    <property type="match status" value="1"/>
</dbReference>